<accession>A0AAJ2QV52</accession>
<dbReference type="InterPro" id="IPR036318">
    <property type="entry name" value="FAD-bd_PCMH-like_sf"/>
</dbReference>
<protein>
    <submittedName>
        <fullName evidence="3">FAD-binding oxidoreductase</fullName>
    </submittedName>
</protein>
<evidence type="ECO:0000259" key="2">
    <source>
        <dbReference type="PROSITE" id="PS51387"/>
    </source>
</evidence>
<dbReference type="Proteomes" id="UP001287445">
    <property type="component" value="Unassembled WGS sequence"/>
</dbReference>
<dbReference type="PANTHER" id="PTHR43762">
    <property type="entry name" value="L-GULONOLACTONE OXIDASE"/>
    <property type="match status" value="1"/>
</dbReference>
<evidence type="ECO:0000256" key="1">
    <source>
        <dbReference type="ARBA" id="ARBA00022827"/>
    </source>
</evidence>
<dbReference type="InterPro" id="IPR006094">
    <property type="entry name" value="Oxid_FAD_bind_N"/>
</dbReference>
<evidence type="ECO:0000313" key="4">
    <source>
        <dbReference type="Proteomes" id="UP001287445"/>
    </source>
</evidence>
<dbReference type="InterPro" id="IPR016169">
    <property type="entry name" value="FAD-bd_PCMH_sub2"/>
</dbReference>
<reference evidence="3" key="1">
    <citation type="submission" date="2023-11" db="EMBL/GenBank/DDBJ databases">
        <title>Identification and selenium tolerance of Delftia acidovorans R3-25.</title>
        <authorList>
            <person name="Zhang S."/>
            <person name="Liu Y."/>
            <person name="Guo Y."/>
        </authorList>
    </citation>
    <scope>NUCLEOTIDE SEQUENCE</scope>
    <source>
        <strain evidence="3">R3-25</strain>
    </source>
</reference>
<feature type="domain" description="FAD-binding PCMH-type" evidence="2">
    <location>
        <begin position="10"/>
        <end position="179"/>
    </location>
</feature>
<dbReference type="Pfam" id="PF01565">
    <property type="entry name" value="FAD_binding_4"/>
    <property type="match status" value="1"/>
</dbReference>
<sequence>MKSVSSWGRLSASLHHVVELYNAEHARGAVLNSPFPGLAYGMGRSYGDVCLNSGGTLWNTEKMDHFIAFNEERGRLICEAGVLLRDIQRLMVPRGWMLAVTPGTQMVTVGGAVANDVHGKNHHVHGSFGDHVLSMTLLRTDGEIIHCGPFEKKEWFAATVGGMGLTGLITQVEIQLHRIPSPWVDSETIPYSHLDEFFCIADDSEDHWEHTVSWIDCLSGVQGRGLFMRGNFQNSPLSHQTQYAARSIKIPVTPPISLVNQCSLRLFNNLYYHLKKIRAGRNVVHYEPFLYPLDNLLEWNRIYGRSGFFQYQSVVPRSVALDSVKAMLREVTAFGGGSFLAVLKTFTKREAVGMMSFPREGATLALDFPDQGKRTADLFTRLDHIVREAGGRIYMAKDSRMPRELFEAGYPRLQEFLKYRDPGISSVLSRRLMGG</sequence>
<comment type="caution">
    <text evidence="3">The sequence shown here is derived from an EMBL/GenBank/DDBJ whole genome shotgun (WGS) entry which is preliminary data.</text>
</comment>
<dbReference type="AlphaFoldDB" id="A0AAJ2QV52"/>
<evidence type="ECO:0000313" key="3">
    <source>
        <dbReference type="EMBL" id="MDX4951950.1"/>
    </source>
</evidence>
<keyword evidence="1" id="KW-0285">Flavoprotein</keyword>
<proteinExistence type="predicted"/>
<dbReference type="RefSeq" id="WP_319070952.1">
    <property type="nucleotide sequence ID" value="NZ_JAWWMZ010000001.1"/>
</dbReference>
<organism evidence="3 4">
    <name type="scientific">Delftia acidovorans</name>
    <name type="common">Pseudomonas acidovorans</name>
    <name type="synonym">Comamonas acidovorans</name>
    <dbReference type="NCBI Taxonomy" id="80866"/>
    <lineage>
        <taxon>Bacteria</taxon>
        <taxon>Pseudomonadati</taxon>
        <taxon>Pseudomonadota</taxon>
        <taxon>Betaproteobacteria</taxon>
        <taxon>Burkholderiales</taxon>
        <taxon>Comamonadaceae</taxon>
        <taxon>Delftia</taxon>
    </lineage>
</organism>
<dbReference type="InterPro" id="IPR016166">
    <property type="entry name" value="FAD-bd_PCMH"/>
</dbReference>
<gene>
    <name evidence="3" type="ORF">SGN30_00810</name>
</gene>
<name>A0AAJ2QV52_DELAC</name>
<keyword evidence="1" id="KW-0274">FAD</keyword>
<dbReference type="PROSITE" id="PS51387">
    <property type="entry name" value="FAD_PCMH"/>
    <property type="match status" value="1"/>
</dbReference>
<dbReference type="EMBL" id="JAWWMZ010000001">
    <property type="protein sequence ID" value="MDX4951950.1"/>
    <property type="molecule type" value="Genomic_DNA"/>
</dbReference>
<dbReference type="PANTHER" id="PTHR43762:SF1">
    <property type="entry name" value="D-ARABINONO-1,4-LACTONE OXIDASE"/>
    <property type="match status" value="1"/>
</dbReference>
<dbReference type="GO" id="GO:0071949">
    <property type="term" value="F:FAD binding"/>
    <property type="evidence" value="ECO:0007669"/>
    <property type="project" value="InterPro"/>
</dbReference>
<dbReference type="Gene3D" id="3.30.465.10">
    <property type="match status" value="1"/>
</dbReference>
<dbReference type="InterPro" id="IPR010031">
    <property type="entry name" value="FAD_lactone_oxidase-like"/>
</dbReference>
<dbReference type="SUPFAM" id="SSF56176">
    <property type="entry name" value="FAD-binding/transporter-associated domain-like"/>
    <property type="match status" value="1"/>
</dbReference>
<dbReference type="GO" id="GO:0016899">
    <property type="term" value="F:oxidoreductase activity, acting on the CH-OH group of donors, oxygen as acceptor"/>
    <property type="evidence" value="ECO:0007669"/>
    <property type="project" value="InterPro"/>
</dbReference>